<dbReference type="Proteomes" id="UP001057868">
    <property type="component" value="Unassembled WGS sequence"/>
</dbReference>
<name>A0A9W5Y520_9CLOT</name>
<dbReference type="InterPro" id="IPR050155">
    <property type="entry name" value="HAD-like_hydrolase_sf"/>
</dbReference>
<dbReference type="RefSeq" id="WP_261853693.1">
    <property type="nucleotide sequence ID" value="NZ_BQXY01000007.1"/>
</dbReference>
<proteinExistence type="predicted"/>
<dbReference type="InterPro" id="IPR023214">
    <property type="entry name" value="HAD_sf"/>
</dbReference>
<evidence type="ECO:0000313" key="2">
    <source>
        <dbReference type="Proteomes" id="UP001057868"/>
    </source>
</evidence>
<dbReference type="GO" id="GO:0008967">
    <property type="term" value="F:phosphoglycolate phosphatase activity"/>
    <property type="evidence" value="ECO:0007669"/>
    <property type="project" value="TreeGrafter"/>
</dbReference>
<keyword evidence="2" id="KW-1185">Reference proteome</keyword>
<dbReference type="SFLD" id="SFLDS00003">
    <property type="entry name" value="Haloacid_Dehalogenase"/>
    <property type="match status" value="1"/>
</dbReference>
<reference evidence="1" key="1">
    <citation type="journal article" date="2023" name="Int. J. Syst. Evol. Microbiol.">
        <title>&lt;i&gt;Clostridium folliculivorans&lt;/i&gt; sp. nov., isolated from soil samples of an organic paddy in Japan.</title>
        <authorList>
            <person name="Tazawa J."/>
            <person name="Kobayashi H."/>
            <person name="Tanizawa Y."/>
            <person name="Uchino A."/>
            <person name="Tanaka F."/>
            <person name="Urashima Y."/>
            <person name="Miura S."/>
            <person name="Sakamoto M."/>
            <person name="Ohkuma M."/>
            <person name="Tohno M."/>
        </authorList>
    </citation>
    <scope>NUCLEOTIDE SEQUENCE</scope>
    <source>
        <strain evidence="1">D1-1</strain>
    </source>
</reference>
<protein>
    <recommendedName>
        <fullName evidence="3">HAD family hydrolase</fullName>
    </recommendedName>
</protein>
<dbReference type="PANTHER" id="PTHR43434:SF1">
    <property type="entry name" value="PHOSPHOGLYCOLATE PHOSPHATASE"/>
    <property type="match status" value="1"/>
</dbReference>
<dbReference type="AlphaFoldDB" id="A0A9W5Y520"/>
<dbReference type="Pfam" id="PF00702">
    <property type="entry name" value="Hydrolase"/>
    <property type="match status" value="1"/>
</dbReference>
<dbReference type="Gene3D" id="1.10.150.240">
    <property type="entry name" value="Putative phosphatase, domain 2"/>
    <property type="match status" value="1"/>
</dbReference>
<dbReference type="GO" id="GO:0005829">
    <property type="term" value="C:cytosol"/>
    <property type="evidence" value="ECO:0007669"/>
    <property type="project" value="TreeGrafter"/>
</dbReference>
<dbReference type="SUPFAM" id="SSF56784">
    <property type="entry name" value="HAD-like"/>
    <property type="match status" value="1"/>
</dbReference>
<dbReference type="EMBL" id="BQXY01000007">
    <property type="protein sequence ID" value="GKU26801.1"/>
    <property type="molecule type" value="Genomic_DNA"/>
</dbReference>
<accession>A0A9W5Y520</accession>
<dbReference type="GO" id="GO:0006281">
    <property type="term" value="P:DNA repair"/>
    <property type="evidence" value="ECO:0007669"/>
    <property type="project" value="TreeGrafter"/>
</dbReference>
<gene>
    <name evidence="1" type="ORF">CFOLD11_36280</name>
</gene>
<dbReference type="SFLD" id="SFLDG01129">
    <property type="entry name" value="C1.5:_HAD__Beta-PGM__Phosphata"/>
    <property type="match status" value="1"/>
</dbReference>
<comment type="caution">
    <text evidence="1">The sequence shown here is derived from an EMBL/GenBank/DDBJ whole genome shotgun (WGS) entry which is preliminary data.</text>
</comment>
<evidence type="ECO:0008006" key="3">
    <source>
        <dbReference type="Google" id="ProtNLM"/>
    </source>
</evidence>
<dbReference type="PANTHER" id="PTHR43434">
    <property type="entry name" value="PHOSPHOGLYCOLATE PHOSPHATASE"/>
    <property type="match status" value="1"/>
</dbReference>
<organism evidence="1 2">
    <name type="scientific">Clostridium folliculivorans</name>
    <dbReference type="NCBI Taxonomy" id="2886038"/>
    <lineage>
        <taxon>Bacteria</taxon>
        <taxon>Bacillati</taxon>
        <taxon>Bacillota</taxon>
        <taxon>Clostridia</taxon>
        <taxon>Eubacteriales</taxon>
        <taxon>Clostridiaceae</taxon>
        <taxon>Clostridium</taxon>
    </lineage>
</organism>
<evidence type="ECO:0000313" key="1">
    <source>
        <dbReference type="EMBL" id="GKU26801.1"/>
    </source>
</evidence>
<dbReference type="Gene3D" id="3.40.50.1000">
    <property type="entry name" value="HAD superfamily/HAD-like"/>
    <property type="match status" value="1"/>
</dbReference>
<sequence length="219" mass="25773">MIPFKNIKTIFFDYDGTLHNSIKIYGPAFRKAYAYLVRLGAAEQRDWSDREISYWLGFNPQEMWKTFMPGLDDDIRNKCSTMIREEMRALTESGAPELYEGAIETLKYLKGRGYRLVFISNCRIIYRDCHRELFCLGDFFEELACSEEYNFIPKYEILSKIKDRYPEEMVIIGDRMQDIEAGKKNDIYTIGCSYGFPLEGELDEADLIINNIKKLKKYL</sequence>
<dbReference type="InterPro" id="IPR036412">
    <property type="entry name" value="HAD-like_sf"/>
</dbReference>
<dbReference type="InterPro" id="IPR023198">
    <property type="entry name" value="PGP-like_dom2"/>
</dbReference>